<keyword evidence="1" id="KW-1133">Transmembrane helix</keyword>
<dbReference type="AlphaFoldDB" id="A0A162FNY9"/>
<keyword evidence="3" id="KW-1185">Reference proteome</keyword>
<proteinExistence type="predicted"/>
<sequence>MNKNLKLKKYLLTKEEVIVLKLRNLIYICIATILIIACVSLIYTNLDNGSDIAENNSKVNNTSSVNIRNINETENNSNNSTNEISPINIRGSNNFEKKNQPKNIPKNSKLTYLQALKIASKFAQKSKFTEDQNVKVYIRYNTYYYLGSSNVLFWDFSVYSKKNNECLAAFLVNDASGLPVMI</sequence>
<protein>
    <submittedName>
        <fullName evidence="2">Uncharacterized protein</fullName>
    </submittedName>
</protein>
<dbReference type="PATRIC" id="fig|49547.3.peg.865"/>
<accession>A0A162FNY9</accession>
<keyword evidence="1" id="KW-0812">Transmembrane</keyword>
<comment type="caution">
    <text evidence="2">The sequence shown here is derived from an EMBL/GenBank/DDBJ whole genome shotgun (WGS) entry which is preliminary data.</text>
</comment>
<name>A0A162FNY9_9EURY</name>
<evidence type="ECO:0000313" key="3">
    <source>
        <dbReference type="Proteomes" id="UP000077245"/>
    </source>
</evidence>
<gene>
    <name evidence="2" type="ORF">MBCUR_07990</name>
</gene>
<keyword evidence="1" id="KW-0472">Membrane</keyword>
<feature type="transmembrane region" description="Helical" evidence="1">
    <location>
        <begin position="24"/>
        <end position="43"/>
    </location>
</feature>
<organism evidence="2 3">
    <name type="scientific">Methanobrevibacter curvatus</name>
    <dbReference type="NCBI Taxonomy" id="49547"/>
    <lineage>
        <taxon>Archaea</taxon>
        <taxon>Methanobacteriati</taxon>
        <taxon>Methanobacteriota</taxon>
        <taxon>Methanomada group</taxon>
        <taxon>Methanobacteria</taxon>
        <taxon>Methanobacteriales</taxon>
        <taxon>Methanobacteriaceae</taxon>
        <taxon>Methanobrevibacter</taxon>
    </lineage>
</organism>
<reference evidence="2 3" key="1">
    <citation type="submission" date="2016-04" db="EMBL/GenBank/DDBJ databases">
        <title>Genome sequence of Methanobrevibacter curvatus DSM 11111.</title>
        <authorList>
            <person name="Poehlein A."/>
            <person name="Seedorf H."/>
            <person name="Daniel R."/>
        </authorList>
    </citation>
    <scope>NUCLEOTIDE SEQUENCE [LARGE SCALE GENOMIC DNA]</scope>
    <source>
        <strain evidence="2 3">DSM 11111</strain>
    </source>
</reference>
<dbReference type="EMBL" id="LWMV01000158">
    <property type="protein sequence ID" value="KZX12910.1"/>
    <property type="molecule type" value="Genomic_DNA"/>
</dbReference>
<evidence type="ECO:0000313" key="2">
    <source>
        <dbReference type="EMBL" id="KZX12910.1"/>
    </source>
</evidence>
<evidence type="ECO:0000256" key="1">
    <source>
        <dbReference type="SAM" id="Phobius"/>
    </source>
</evidence>
<dbReference type="Proteomes" id="UP000077245">
    <property type="component" value="Unassembled WGS sequence"/>
</dbReference>